<dbReference type="AlphaFoldDB" id="A0A9P8RPI7"/>
<sequence>MPSKRSKPVDSSDPNSTERHSTNKRLRLDTHALSEKSTNNLLLRSSVTSAASQEKRSALEGDRIPITLDDFPSGPDSPFETTFDKLRLSVIATLERLPIAQDHPDLRKVGRLKTSEDVSKLLSTRGWWTPSLVNVFADSPVATMSLSSSVGSLNPPCALTERLFRQGKFAHLSSLCITGTPLSHLELAHLRLLPALASLNLASTNLSPLHLLHLVTHAASLRDLNISSNPSITDDARVPLSALTALTSLYLRDTSITIPCLRLLVYALPLACRFITLPQGCLHYLNTRSKRYCVDIPIGYVQDPRDVPNMTLSNLKRNLELHKAANGDIATGGTKTEVAERLMGVLCGRVADGRIARRVGRG</sequence>
<protein>
    <submittedName>
        <fullName evidence="2">Uncharacterized protein</fullName>
    </submittedName>
</protein>
<keyword evidence="3" id="KW-1185">Reference proteome</keyword>
<name>A0A9P8RPI7_9PEZI</name>
<proteinExistence type="predicted"/>
<feature type="compositionally biased region" description="Basic and acidic residues" evidence="1">
    <location>
        <begin position="53"/>
        <end position="63"/>
    </location>
</feature>
<gene>
    <name evidence="2" type="ORF">GP486_004558</name>
</gene>
<comment type="caution">
    <text evidence="2">The sequence shown here is derived from an EMBL/GenBank/DDBJ whole genome shotgun (WGS) entry which is preliminary data.</text>
</comment>
<reference evidence="2" key="1">
    <citation type="submission" date="2021-03" db="EMBL/GenBank/DDBJ databases">
        <title>Comparative genomics and phylogenomic investigation of the class Geoglossomycetes provide insights into ecological specialization and systematics.</title>
        <authorList>
            <person name="Melie T."/>
            <person name="Pirro S."/>
            <person name="Miller A.N."/>
            <person name="Quandt A."/>
        </authorList>
    </citation>
    <scope>NUCLEOTIDE SEQUENCE</scope>
    <source>
        <strain evidence="2">CAQ_001_2017</strain>
    </source>
</reference>
<dbReference type="Proteomes" id="UP000750711">
    <property type="component" value="Unassembled WGS sequence"/>
</dbReference>
<dbReference type="Gene3D" id="3.80.10.10">
    <property type="entry name" value="Ribonuclease Inhibitor"/>
    <property type="match status" value="1"/>
</dbReference>
<accession>A0A9P8RPI7</accession>
<dbReference type="EMBL" id="JAGHQM010000734">
    <property type="protein sequence ID" value="KAH0558804.1"/>
    <property type="molecule type" value="Genomic_DNA"/>
</dbReference>
<feature type="region of interest" description="Disordered" evidence="1">
    <location>
        <begin position="47"/>
        <end position="73"/>
    </location>
</feature>
<dbReference type="InterPro" id="IPR032675">
    <property type="entry name" value="LRR_dom_sf"/>
</dbReference>
<feature type="compositionally biased region" description="Basic and acidic residues" evidence="1">
    <location>
        <begin position="16"/>
        <end position="33"/>
    </location>
</feature>
<evidence type="ECO:0000313" key="3">
    <source>
        <dbReference type="Proteomes" id="UP000750711"/>
    </source>
</evidence>
<evidence type="ECO:0000313" key="2">
    <source>
        <dbReference type="EMBL" id="KAH0558804.1"/>
    </source>
</evidence>
<organism evidence="2 3">
    <name type="scientific">Trichoglossum hirsutum</name>
    <dbReference type="NCBI Taxonomy" id="265104"/>
    <lineage>
        <taxon>Eukaryota</taxon>
        <taxon>Fungi</taxon>
        <taxon>Dikarya</taxon>
        <taxon>Ascomycota</taxon>
        <taxon>Pezizomycotina</taxon>
        <taxon>Geoglossomycetes</taxon>
        <taxon>Geoglossales</taxon>
        <taxon>Geoglossaceae</taxon>
        <taxon>Trichoglossum</taxon>
    </lineage>
</organism>
<evidence type="ECO:0000256" key="1">
    <source>
        <dbReference type="SAM" id="MobiDB-lite"/>
    </source>
</evidence>
<dbReference type="SUPFAM" id="SSF52047">
    <property type="entry name" value="RNI-like"/>
    <property type="match status" value="1"/>
</dbReference>
<feature type="region of interest" description="Disordered" evidence="1">
    <location>
        <begin position="1"/>
        <end position="33"/>
    </location>
</feature>